<dbReference type="AlphaFoldDB" id="A0A9E8KQN4"/>
<dbReference type="InterPro" id="IPR009057">
    <property type="entry name" value="Homeodomain-like_sf"/>
</dbReference>
<organism evidence="6 7">
    <name type="scientific">Alkalimarinus sediminis</name>
    <dbReference type="NCBI Taxonomy" id="1632866"/>
    <lineage>
        <taxon>Bacteria</taxon>
        <taxon>Pseudomonadati</taxon>
        <taxon>Pseudomonadota</taxon>
        <taxon>Gammaproteobacteria</taxon>
        <taxon>Alteromonadales</taxon>
        <taxon>Alteromonadaceae</taxon>
        <taxon>Alkalimarinus</taxon>
    </lineage>
</organism>
<evidence type="ECO:0000256" key="2">
    <source>
        <dbReference type="ARBA" id="ARBA00023125"/>
    </source>
</evidence>
<dbReference type="Gene3D" id="1.10.10.60">
    <property type="entry name" value="Homeodomain-like"/>
    <property type="match status" value="1"/>
</dbReference>
<protein>
    <submittedName>
        <fullName evidence="6">Helix-turn-helix domain-containing protein</fullName>
    </submittedName>
</protein>
<dbReference type="GO" id="GO:0003700">
    <property type="term" value="F:DNA-binding transcription factor activity"/>
    <property type="evidence" value="ECO:0007669"/>
    <property type="project" value="InterPro"/>
</dbReference>
<evidence type="ECO:0000256" key="1">
    <source>
        <dbReference type="ARBA" id="ARBA00023015"/>
    </source>
</evidence>
<feature type="transmembrane region" description="Helical" evidence="4">
    <location>
        <begin position="173"/>
        <end position="195"/>
    </location>
</feature>
<dbReference type="SUPFAM" id="SSF46689">
    <property type="entry name" value="Homeodomain-like"/>
    <property type="match status" value="1"/>
</dbReference>
<sequence>MLLLTGFSLGCVAVMFLIVARDFGHLAVARVFLALLFATSAFLLNGVIAPEWRTVTSDIMTMLPALFWLLCQLAFAHRPRLFTIWGGLALYSFILPALTRPLGANDELSGAIHYWGWRIPTYAEYAVILHGMWIVIANWSDDLVESRRKLRGALLVIVGIAALWITISLNTGHYSTLCLPAVVSIVTLVVASLLLKGRKGVLLGLSIPVEANHDIANTEEEETATVTGQSEQVYDSESRKLHKLMDEGFYRTEKLTLSKLSEKIDLPEYKTRALINQTLGYRNFNDYINQLRIAEAGRRLVAEPETPILNIALDVGYRTLSSFNRAFKEILAQTPTAYRQSRLQDEQSKCD</sequence>
<reference evidence="6" key="1">
    <citation type="submission" date="2022-07" db="EMBL/GenBank/DDBJ databases">
        <title>Alkalimarinus sp. nov., isolated from gut of a Alitta virens.</title>
        <authorList>
            <person name="Yang A.I."/>
            <person name="Shin N.-R."/>
        </authorList>
    </citation>
    <scope>NUCLEOTIDE SEQUENCE</scope>
    <source>
        <strain evidence="6">FA028</strain>
    </source>
</reference>
<keyword evidence="2" id="KW-0238">DNA-binding</keyword>
<keyword evidence="7" id="KW-1185">Reference proteome</keyword>
<feature type="transmembrane region" description="Helical" evidence="4">
    <location>
        <begin position="31"/>
        <end position="49"/>
    </location>
</feature>
<dbReference type="PANTHER" id="PTHR43280">
    <property type="entry name" value="ARAC-FAMILY TRANSCRIPTIONAL REGULATOR"/>
    <property type="match status" value="1"/>
</dbReference>
<evidence type="ECO:0000259" key="5">
    <source>
        <dbReference type="PROSITE" id="PS01124"/>
    </source>
</evidence>
<dbReference type="SMART" id="SM00342">
    <property type="entry name" value="HTH_ARAC"/>
    <property type="match status" value="1"/>
</dbReference>
<keyword evidence="4" id="KW-1133">Transmembrane helix</keyword>
<dbReference type="InterPro" id="IPR018060">
    <property type="entry name" value="HTH_AraC"/>
</dbReference>
<keyword evidence="4" id="KW-0812">Transmembrane</keyword>
<evidence type="ECO:0000313" key="7">
    <source>
        <dbReference type="Proteomes" id="UP001164472"/>
    </source>
</evidence>
<keyword evidence="1" id="KW-0805">Transcription regulation</keyword>
<keyword evidence="4" id="KW-0472">Membrane</keyword>
<feature type="transmembrane region" description="Helical" evidence="4">
    <location>
        <begin position="150"/>
        <end position="167"/>
    </location>
</feature>
<keyword evidence="3" id="KW-0804">Transcription</keyword>
<dbReference type="Proteomes" id="UP001164472">
    <property type="component" value="Chromosome"/>
</dbReference>
<feature type="domain" description="HTH araC/xylS-type" evidence="5">
    <location>
        <begin position="239"/>
        <end position="341"/>
    </location>
</feature>
<dbReference type="Pfam" id="PF12833">
    <property type="entry name" value="HTH_18"/>
    <property type="match status" value="1"/>
</dbReference>
<name>A0A9E8KQN4_9ALTE</name>
<feature type="transmembrane region" description="Helical" evidence="4">
    <location>
        <begin position="82"/>
        <end position="99"/>
    </location>
</feature>
<dbReference type="EMBL" id="CP101527">
    <property type="protein sequence ID" value="UZW74977.1"/>
    <property type="molecule type" value="Genomic_DNA"/>
</dbReference>
<accession>A0A9E8KQN4</accession>
<evidence type="ECO:0000256" key="3">
    <source>
        <dbReference type="ARBA" id="ARBA00023163"/>
    </source>
</evidence>
<evidence type="ECO:0000256" key="4">
    <source>
        <dbReference type="SAM" id="Phobius"/>
    </source>
</evidence>
<evidence type="ECO:0000313" key="6">
    <source>
        <dbReference type="EMBL" id="UZW74977.1"/>
    </source>
</evidence>
<gene>
    <name evidence="6" type="ORF">NNL22_18450</name>
</gene>
<feature type="transmembrane region" description="Helical" evidence="4">
    <location>
        <begin position="55"/>
        <end position="75"/>
    </location>
</feature>
<dbReference type="GO" id="GO:0043565">
    <property type="term" value="F:sequence-specific DNA binding"/>
    <property type="evidence" value="ECO:0007669"/>
    <property type="project" value="InterPro"/>
</dbReference>
<dbReference type="PANTHER" id="PTHR43280:SF29">
    <property type="entry name" value="ARAC-FAMILY TRANSCRIPTIONAL REGULATOR"/>
    <property type="match status" value="1"/>
</dbReference>
<proteinExistence type="predicted"/>
<feature type="transmembrane region" description="Helical" evidence="4">
    <location>
        <begin position="6"/>
        <end position="24"/>
    </location>
</feature>
<dbReference type="PROSITE" id="PS01124">
    <property type="entry name" value="HTH_ARAC_FAMILY_2"/>
    <property type="match status" value="1"/>
</dbReference>
<dbReference type="KEGG" id="asem:NNL22_18450"/>
<feature type="transmembrane region" description="Helical" evidence="4">
    <location>
        <begin position="119"/>
        <end position="138"/>
    </location>
</feature>
<dbReference type="RefSeq" id="WP_251812361.1">
    <property type="nucleotide sequence ID" value="NZ_CP101527.1"/>
</dbReference>